<evidence type="ECO:0000256" key="8">
    <source>
        <dbReference type="ARBA" id="ARBA00022734"/>
    </source>
</evidence>
<protein>
    <recommendedName>
        <fullName evidence="2">non-specific serine/threonine protein kinase</fullName>
        <ecNumber evidence="2">2.7.11.1</ecNumber>
    </recommendedName>
</protein>
<dbReference type="EMBL" id="CM001224">
    <property type="protein sequence ID" value="AET01343.1"/>
    <property type="molecule type" value="Genomic_DNA"/>
</dbReference>
<dbReference type="CDD" id="cd01098">
    <property type="entry name" value="PAN_AP_plant"/>
    <property type="match status" value="1"/>
</dbReference>
<dbReference type="Gene3D" id="2.90.10.10">
    <property type="entry name" value="Bulb-type lectin domain"/>
    <property type="match status" value="2"/>
</dbReference>
<keyword evidence="26" id="KW-1185">Reference proteome</keyword>
<evidence type="ECO:0000256" key="11">
    <source>
        <dbReference type="ARBA" id="ARBA00022840"/>
    </source>
</evidence>
<feature type="binding site" evidence="19">
    <location>
        <position position="553"/>
    </location>
    <ligand>
        <name>ATP</name>
        <dbReference type="ChEBI" id="CHEBI:30616"/>
    </ligand>
</feature>
<dbReference type="PANTHER" id="PTHR47976:SF15">
    <property type="entry name" value="G-TYPE LECTIN S-RECEPTOR-LIKE SERINE_THREONINE-PROTEIN KINASE RLK1"/>
    <property type="match status" value="1"/>
</dbReference>
<dbReference type="FunFam" id="1.10.510.10:FF:000237">
    <property type="entry name" value="G-type lectin S-receptor-like serine/threonine-protein kinase"/>
    <property type="match status" value="1"/>
</dbReference>
<keyword evidence="12" id="KW-1133">Transmembrane helix</keyword>
<dbReference type="EnsemblPlants" id="AET01343">
    <property type="protein sequence ID" value="AET01343"/>
    <property type="gene ID" value="MTR_8g011410"/>
</dbReference>
<gene>
    <name evidence="24" type="ordered locus">MTR_8g011410</name>
</gene>
<evidence type="ECO:0000256" key="4">
    <source>
        <dbReference type="ARBA" id="ARBA00022536"/>
    </source>
</evidence>
<dbReference type="InterPro" id="IPR011009">
    <property type="entry name" value="Kinase-like_dom_sf"/>
</dbReference>
<dbReference type="GO" id="GO:0016020">
    <property type="term" value="C:membrane"/>
    <property type="evidence" value="ECO:0007669"/>
    <property type="project" value="UniProtKB-SubCell"/>
</dbReference>
<reference evidence="24 26" key="1">
    <citation type="journal article" date="2011" name="Nature">
        <title>The Medicago genome provides insight into the evolution of rhizobial symbioses.</title>
        <authorList>
            <person name="Young N.D."/>
            <person name="Debelle F."/>
            <person name="Oldroyd G.E."/>
            <person name="Geurts R."/>
            <person name="Cannon S.B."/>
            <person name="Udvardi M.K."/>
            <person name="Benedito V.A."/>
            <person name="Mayer K.F."/>
            <person name="Gouzy J."/>
            <person name="Schoof H."/>
            <person name="Van de Peer Y."/>
            <person name="Proost S."/>
            <person name="Cook D.R."/>
            <person name="Meyers B.C."/>
            <person name="Spannagl M."/>
            <person name="Cheung F."/>
            <person name="De Mita S."/>
            <person name="Krishnakumar V."/>
            <person name="Gundlach H."/>
            <person name="Zhou S."/>
            <person name="Mudge J."/>
            <person name="Bharti A.K."/>
            <person name="Murray J.D."/>
            <person name="Naoumkina M.A."/>
            <person name="Rosen B."/>
            <person name="Silverstein K.A."/>
            <person name="Tang H."/>
            <person name="Rombauts S."/>
            <person name="Zhao P.X."/>
            <person name="Zhou P."/>
            <person name="Barbe V."/>
            <person name="Bardou P."/>
            <person name="Bechner M."/>
            <person name="Bellec A."/>
            <person name="Berger A."/>
            <person name="Berges H."/>
            <person name="Bidwell S."/>
            <person name="Bisseling T."/>
            <person name="Choisne N."/>
            <person name="Couloux A."/>
            <person name="Denny R."/>
            <person name="Deshpande S."/>
            <person name="Dai X."/>
            <person name="Doyle J.J."/>
            <person name="Dudez A.M."/>
            <person name="Farmer A.D."/>
            <person name="Fouteau S."/>
            <person name="Franken C."/>
            <person name="Gibelin C."/>
            <person name="Gish J."/>
            <person name="Goldstein S."/>
            <person name="Gonzalez A.J."/>
            <person name="Green P.J."/>
            <person name="Hallab A."/>
            <person name="Hartog M."/>
            <person name="Hua A."/>
            <person name="Humphray S.J."/>
            <person name="Jeong D.H."/>
            <person name="Jing Y."/>
            <person name="Jocker A."/>
            <person name="Kenton S.M."/>
            <person name="Kim D.J."/>
            <person name="Klee K."/>
            <person name="Lai H."/>
            <person name="Lang C."/>
            <person name="Lin S."/>
            <person name="Macmil S.L."/>
            <person name="Magdelenat G."/>
            <person name="Matthews L."/>
            <person name="McCorrison J."/>
            <person name="Monaghan E.L."/>
            <person name="Mun J.H."/>
            <person name="Najar F.Z."/>
            <person name="Nicholson C."/>
            <person name="Noirot C."/>
            <person name="O'Bleness M."/>
            <person name="Paule C.R."/>
            <person name="Poulain J."/>
            <person name="Prion F."/>
            <person name="Qin B."/>
            <person name="Qu C."/>
            <person name="Retzel E.F."/>
            <person name="Riddle C."/>
            <person name="Sallet E."/>
            <person name="Samain S."/>
            <person name="Samson N."/>
            <person name="Sanders I."/>
            <person name="Saurat O."/>
            <person name="Scarpelli C."/>
            <person name="Schiex T."/>
            <person name="Segurens B."/>
            <person name="Severin A.J."/>
            <person name="Sherrier D.J."/>
            <person name="Shi R."/>
            <person name="Sims S."/>
            <person name="Singer S.R."/>
            <person name="Sinharoy S."/>
            <person name="Sterck L."/>
            <person name="Viollet A."/>
            <person name="Wang B.B."/>
            <person name="Wang K."/>
            <person name="Wang M."/>
            <person name="Wang X."/>
            <person name="Warfsmann J."/>
            <person name="Weissenbach J."/>
            <person name="White D.D."/>
            <person name="White J.D."/>
            <person name="Wiley G.B."/>
            <person name="Wincker P."/>
            <person name="Xing Y."/>
            <person name="Yang L."/>
            <person name="Yao Z."/>
            <person name="Ying F."/>
            <person name="Zhai J."/>
            <person name="Zhou L."/>
            <person name="Zuber A."/>
            <person name="Denarie J."/>
            <person name="Dixon R.A."/>
            <person name="May G.D."/>
            <person name="Schwartz D.C."/>
            <person name="Rogers J."/>
            <person name="Quetier F."/>
            <person name="Town C.D."/>
            <person name="Roe B.A."/>
        </authorList>
    </citation>
    <scope>NUCLEOTIDE SEQUENCE [LARGE SCALE GENOMIC DNA]</scope>
    <source>
        <strain evidence="24">A17</strain>
        <strain evidence="25 26">cv. Jemalong A17</strain>
    </source>
</reference>
<dbReference type="SMART" id="SM00108">
    <property type="entry name" value="B_lectin"/>
    <property type="match status" value="1"/>
</dbReference>
<keyword evidence="7 21" id="KW-0732">Signal</keyword>
<dbReference type="PROSITE" id="PS50011">
    <property type="entry name" value="PROTEIN_KINASE_DOM"/>
    <property type="match status" value="1"/>
</dbReference>
<dbReference type="FunFam" id="2.90.10.10:FF:000013">
    <property type="entry name" value="G-type lectin S-receptor-like serine/threonine-protein kinase LECRK1"/>
    <property type="match status" value="1"/>
</dbReference>
<accession>G7LEB9</accession>
<keyword evidence="5" id="KW-0808">Transferase</keyword>
<dbReference type="PROSITE" id="PS00108">
    <property type="entry name" value="PROTEIN_KINASE_ST"/>
    <property type="match status" value="1"/>
</dbReference>
<keyword evidence="13" id="KW-0472">Membrane</keyword>
<dbReference type="Gene3D" id="1.10.510.10">
    <property type="entry name" value="Transferase(Phosphotransferase) domain 1"/>
    <property type="match status" value="1"/>
</dbReference>
<dbReference type="GO" id="GO:0005524">
    <property type="term" value="F:ATP binding"/>
    <property type="evidence" value="ECO:0007669"/>
    <property type="project" value="UniProtKB-UniRule"/>
</dbReference>
<dbReference type="InterPro" id="IPR000719">
    <property type="entry name" value="Prot_kinase_dom"/>
</dbReference>
<keyword evidence="10 24" id="KW-0418">Kinase</keyword>
<organism evidence="24 26">
    <name type="scientific">Medicago truncatula</name>
    <name type="common">Barrel medic</name>
    <name type="synonym">Medicago tribuloides</name>
    <dbReference type="NCBI Taxonomy" id="3880"/>
    <lineage>
        <taxon>Eukaryota</taxon>
        <taxon>Viridiplantae</taxon>
        <taxon>Streptophyta</taxon>
        <taxon>Embryophyta</taxon>
        <taxon>Tracheophyta</taxon>
        <taxon>Spermatophyta</taxon>
        <taxon>Magnoliopsida</taxon>
        <taxon>eudicotyledons</taxon>
        <taxon>Gunneridae</taxon>
        <taxon>Pentapetalae</taxon>
        <taxon>rosids</taxon>
        <taxon>fabids</taxon>
        <taxon>Fabales</taxon>
        <taxon>Fabaceae</taxon>
        <taxon>Papilionoideae</taxon>
        <taxon>50 kb inversion clade</taxon>
        <taxon>NPAAA clade</taxon>
        <taxon>Hologalegina</taxon>
        <taxon>IRL clade</taxon>
        <taxon>Trifolieae</taxon>
        <taxon>Medicago</taxon>
    </lineage>
</organism>
<evidence type="ECO:0000256" key="2">
    <source>
        <dbReference type="ARBA" id="ARBA00012513"/>
    </source>
</evidence>
<evidence type="ECO:0000256" key="17">
    <source>
        <dbReference type="ARBA" id="ARBA00047899"/>
    </source>
</evidence>
<dbReference type="InterPro" id="IPR008271">
    <property type="entry name" value="Ser/Thr_kinase_AS"/>
</dbReference>
<name>G7LEB9_MEDTR</name>
<dbReference type="FunFam" id="3.30.200.20:FF:000059">
    <property type="entry name" value="S-receptor-like serine/threonine-protein kinase"/>
    <property type="match status" value="1"/>
</dbReference>
<dbReference type="PaxDb" id="3880-AET01343"/>
<comment type="catalytic activity">
    <reaction evidence="17">
        <text>L-threonyl-[protein] + ATP = O-phospho-L-threonyl-[protein] + ADP + H(+)</text>
        <dbReference type="Rhea" id="RHEA:46608"/>
        <dbReference type="Rhea" id="RHEA-COMP:11060"/>
        <dbReference type="Rhea" id="RHEA-COMP:11605"/>
        <dbReference type="ChEBI" id="CHEBI:15378"/>
        <dbReference type="ChEBI" id="CHEBI:30013"/>
        <dbReference type="ChEBI" id="CHEBI:30616"/>
        <dbReference type="ChEBI" id="CHEBI:61977"/>
        <dbReference type="ChEBI" id="CHEBI:456216"/>
        <dbReference type="EC" id="2.7.11.1"/>
    </reaction>
</comment>
<keyword evidence="14" id="KW-1015">Disulfide bond</keyword>
<dbReference type="InterPro" id="IPR001245">
    <property type="entry name" value="Ser-Thr/Tyr_kinase_cat_dom"/>
</dbReference>
<feature type="domain" description="Protein kinase" evidence="22">
    <location>
        <begin position="520"/>
        <end position="805"/>
    </location>
</feature>
<dbReference type="FunFam" id="2.90.10.30:FF:000001">
    <property type="entry name" value="Serine/threonine-protein kinase"/>
    <property type="match status" value="1"/>
</dbReference>
<feature type="compositionally biased region" description="Pro residues" evidence="20">
    <location>
        <begin position="1005"/>
        <end position="1017"/>
    </location>
</feature>
<evidence type="ECO:0000256" key="16">
    <source>
        <dbReference type="ARBA" id="ARBA00023180"/>
    </source>
</evidence>
<dbReference type="CDD" id="cd00028">
    <property type="entry name" value="B_lectin"/>
    <property type="match status" value="1"/>
</dbReference>
<evidence type="ECO:0000313" key="24">
    <source>
        <dbReference type="EMBL" id="AET01343.1"/>
    </source>
</evidence>
<keyword evidence="6" id="KW-0812">Transmembrane</keyword>
<dbReference type="Pfam" id="PF07714">
    <property type="entry name" value="PK_Tyr_Ser-Thr"/>
    <property type="match status" value="1"/>
</dbReference>
<evidence type="ECO:0000256" key="5">
    <source>
        <dbReference type="ARBA" id="ARBA00022679"/>
    </source>
</evidence>
<reference evidence="24 26" key="2">
    <citation type="journal article" date="2014" name="BMC Genomics">
        <title>An improved genome release (version Mt4.0) for the model legume Medicago truncatula.</title>
        <authorList>
            <person name="Tang H."/>
            <person name="Krishnakumar V."/>
            <person name="Bidwell S."/>
            <person name="Rosen B."/>
            <person name="Chan A."/>
            <person name="Zhou S."/>
            <person name="Gentzbittel L."/>
            <person name="Childs K.L."/>
            <person name="Yandell M."/>
            <person name="Gundlach H."/>
            <person name="Mayer K.F."/>
            <person name="Schwartz D.C."/>
            <person name="Town C.D."/>
        </authorList>
    </citation>
    <scope>GENOME REANNOTATION</scope>
    <source>
        <strain evidence="24">A17</strain>
        <strain evidence="25 26">cv. Jemalong A17</strain>
    </source>
</reference>
<evidence type="ECO:0000256" key="14">
    <source>
        <dbReference type="ARBA" id="ARBA00023157"/>
    </source>
</evidence>
<dbReference type="SUPFAM" id="SSF51110">
    <property type="entry name" value="alpha-D-mannose-specific plant lectins"/>
    <property type="match status" value="1"/>
</dbReference>
<dbReference type="AlphaFoldDB" id="G7LEB9"/>
<evidence type="ECO:0000256" key="3">
    <source>
        <dbReference type="ARBA" id="ARBA00022527"/>
    </source>
</evidence>
<dbReference type="EC" id="2.7.11.1" evidence="2"/>
<feature type="signal peptide" evidence="21">
    <location>
        <begin position="1"/>
        <end position="23"/>
    </location>
</feature>
<dbReference type="GO" id="GO:0004672">
    <property type="term" value="F:protein kinase activity"/>
    <property type="evidence" value="ECO:0000318"/>
    <property type="project" value="GO_Central"/>
</dbReference>
<comment type="catalytic activity">
    <reaction evidence="18">
        <text>L-seryl-[protein] + ATP = O-phospho-L-seryl-[protein] + ADP + H(+)</text>
        <dbReference type="Rhea" id="RHEA:17989"/>
        <dbReference type="Rhea" id="RHEA-COMP:9863"/>
        <dbReference type="Rhea" id="RHEA-COMP:11604"/>
        <dbReference type="ChEBI" id="CHEBI:15378"/>
        <dbReference type="ChEBI" id="CHEBI:29999"/>
        <dbReference type="ChEBI" id="CHEBI:30616"/>
        <dbReference type="ChEBI" id="CHEBI:83421"/>
        <dbReference type="ChEBI" id="CHEBI:456216"/>
        <dbReference type="EC" id="2.7.11.1"/>
    </reaction>
</comment>
<evidence type="ECO:0000256" key="15">
    <source>
        <dbReference type="ARBA" id="ARBA00023170"/>
    </source>
</evidence>
<dbReference type="SMART" id="SM00220">
    <property type="entry name" value="S_TKc"/>
    <property type="match status" value="1"/>
</dbReference>
<keyword evidence="11 19" id="KW-0067">ATP-binding</keyword>
<dbReference type="InterPro" id="IPR036426">
    <property type="entry name" value="Bulb-type_lectin_dom_sf"/>
</dbReference>
<evidence type="ECO:0000256" key="1">
    <source>
        <dbReference type="ARBA" id="ARBA00004479"/>
    </source>
</evidence>
<evidence type="ECO:0000259" key="22">
    <source>
        <dbReference type="PROSITE" id="PS50011"/>
    </source>
</evidence>
<reference evidence="25" key="3">
    <citation type="submission" date="2015-04" db="UniProtKB">
        <authorList>
            <consortium name="EnsemblPlants"/>
        </authorList>
    </citation>
    <scope>IDENTIFICATION</scope>
    <source>
        <strain evidence="25">cv. Jemalong A17</strain>
    </source>
</reference>
<dbReference type="PANTHER" id="PTHR47976">
    <property type="entry name" value="G-TYPE LECTIN S-RECEPTOR-LIKE SERINE/THREONINE-PROTEIN KINASE SD2-5"/>
    <property type="match status" value="1"/>
</dbReference>
<evidence type="ECO:0000313" key="26">
    <source>
        <dbReference type="Proteomes" id="UP000002051"/>
    </source>
</evidence>
<comment type="subcellular location">
    <subcellularLocation>
        <location evidence="1">Membrane</location>
        <topology evidence="1">Single-pass type I membrane protein</topology>
    </subcellularLocation>
</comment>
<dbReference type="PROSITE" id="PS00107">
    <property type="entry name" value="PROTEIN_KINASE_ATP"/>
    <property type="match status" value="1"/>
</dbReference>
<dbReference type="InterPro" id="IPR001480">
    <property type="entry name" value="Bulb-type_lectin_dom"/>
</dbReference>
<evidence type="ECO:0000256" key="10">
    <source>
        <dbReference type="ARBA" id="ARBA00022777"/>
    </source>
</evidence>
<dbReference type="GO" id="GO:0030246">
    <property type="term" value="F:carbohydrate binding"/>
    <property type="evidence" value="ECO:0007669"/>
    <property type="project" value="UniProtKB-KW"/>
</dbReference>
<evidence type="ECO:0000259" key="23">
    <source>
        <dbReference type="PROSITE" id="PS50927"/>
    </source>
</evidence>
<dbReference type="HOGENOM" id="CLU_000288_116_2_1"/>
<proteinExistence type="predicted"/>
<evidence type="ECO:0000256" key="13">
    <source>
        <dbReference type="ARBA" id="ARBA00023136"/>
    </source>
</evidence>
<evidence type="ECO:0000256" key="20">
    <source>
        <dbReference type="SAM" id="MobiDB-lite"/>
    </source>
</evidence>
<evidence type="ECO:0000256" key="12">
    <source>
        <dbReference type="ARBA" id="ARBA00022989"/>
    </source>
</evidence>
<dbReference type="SUPFAM" id="SSF56112">
    <property type="entry name" value="Protein kinase-like (PK-like)"/>
    <property type="match status" value="1"/>
</dbReference>
<dbReference type="Pfam" id="PF01453">
    <property type="entry name" value="B_lectin"/>
    <property type="match status" value="1"/>
</dbReference>
<evidence type="ECO:0000313" key="25">
    <source>
        <dbReference type="EnsemblPlants" id="AET01343"/>
    </source>
</evidence>
<dbReference type="OMA" id="FMQGCEA"/>
<keyword evidence="15" id="KW-0675">Receptor</keyword>
<dbReference type="Proteomes" id="UP000002051">
    <property type="component" value="Chromosome 8"/>
</dbReference>
<dbReference type="PROSITE" id="PS50927">
    <property type="entry name" value="BULB_LECTIN"/>
    <property type="match status" value="1"/>
</dbReference>
<feature type="region of interest" description="Disordered" evidence="20">
    <location>
        <begin position="987"/>
        <end position="1017"/>
    </location>
</feature>
<dbReference type="eggNOG" id="ENOG502QQEW">
    <property type="taxonomic scope" value="Eukaryota"/>
</dbReference>
<dbReference type="InterPro" id="IPR017441">
    <property type="entry name" value="Protein_kinase_ATP_BS"/>
</dbReference>
<keyword evidence="8" id="KW-0430">Lectin</keyword>
<dbReference type="GO" id="GO:0004674">
    <property type="term" value="F:protein serine/threonine kinase activity"/>
    <property type="evidence" value="ECO:0007669"/>
    <property type="project" value="UniProtKB-KW"/>
</dbReference>
<evidence type="ECO:0000256" key="7">
    <source>
        <dbReference type="ARBA" id="ARBA00022729"/>
    </source>
</evidence>
<feature type="domain" description="Bulb-type lectin" evidence="23">
    <location>
        <begin position="31"/>
        <end position="150"/>
    </location>
</feature>
<feature type="chain" id="PRO_5014574241" description="non-specific serine/threonine protein kinase" evidence="21">
    <location>
        <begin position="24"/>
        <end position="1017"/>
    </location>
</feature>
<dbReference type="CDD" id="cd09272">
    <property type="entry name" value="RNase_HI_RT_Ty1"/>
    <property type="match status" value="1"/>
</dbReference>
<keyword evidence="9 19" id="KW-0547">Nucleotide-binding</keyword>
<dbReference type="InterPro" id="IPR051343">
    <property type="entry name" value="G-type_lectin_kinases/EP1-like"/>
</dbReference>
<keyword evidence="3" id="KW-0723">Serine/threonine-protein kinase</keyword>
<sequence>MASTLLLPFLLLSLILQSIHVLAQTKNTIAIGDSFTAETSNSTWLLSPSGDFAFGFLPIQDTDLFLLSIWYAKIPDKTVVWYANRESPAPEGSKVELNADDGLVLTSPNGVGLWNTTEVLSAKVSRGVFNDTGNFVLEGGGWETFKYPSDTLLPSQFLQKGGKLSSRLKQSNFSKGRFELLLQENGDLVMHSINLPSGNANENYYESGTVESNTSSAGTQLVFDRSGYLYVLGENNEKYNVSEQESKVSTTEFYVRATLNFDGVFTLYKYPKNSTESDVWTIVWSKPDNICNYIANEGSGVCGYNSFCTLGVDKRPTCQCPKRYSLVDPDDPLGSCKPDFIQGCAEDELSKNRNDLYEFETLTDIDWPMSDSVLQKPFTEDQCMKACMEDCFCSVAIFRLGDSCWKKKLPLSNGKYDPTLDGAKAFLKVRIHNTSIAIFPPNSNSTIVNKINNRETWVLVGSVLLGSSTILNVVFIVAICVCTSFIFQYKKKLRRVSKSDTSVETNLRCFTYEELEEATNGFDKELGRGAFGIVYEGVINNNTTCKTRVAVKKLNSFLLDQAHREFRNELNVIGLTHHKNLVRLLGFCGSGSERLLVYEYMSNSTLASFLFNEEKQKPNWKLRLELAIGIARGLVYLHEECITRIIHCDIKPQNILLDDYFNARISDFGLAKLLNMNQSKTNTGIRGTKGYVALEWFKNMPITAKVDVYSYGVVLLEIISCRKCVEEMDEEDEDKAILTDWAYDCYKDGALCALVEGDNEALEDKENLEKLVMIALWCVQEDPYLRPNMRDVVHMLEGTVEVQFISTYPSIICCSSPRTTHYAVVLRIIQYIKGTLFYDLHYSTTSLLIIRAYSNVDWAGDPSDQCSTTDFCIFFLGDCLISWCSKIQALVARYRTEVEYRVLVDTTFEISWLRCAIQIAHNDVFHERTKHIEIDFYFICQHFLCGELLISIGILDQPADLFTKPHSPGRFRTLVFKLKLDLNSPPKLTPKRIEPETLQRSTLPRPKPIPPDQPKWV</sequence>
<evidence type="ECO:0000256" key="18">
    <source>
        <dbReference type="ARBA" id="ARBA00048679"/>
    </source>
</evidence>
<keyword evidence="4" id="KW-0245">EGF-like domain</keyword>
<keyword evidence="16" id="KW-0325">Glycoprotein</keyword>
<evidence type="ECO:0000256" key="21">
    <source>
        <dbReference type="SAM" id="SignalP"/>
    </source>
</evidence>
<evidence type="ECO:0000256" key="19">
    <source>
        <dbReference type="PROSITE-ProRule" id="PRU10141"/>
    </source>
</evidence>
<evidence type="ECO:0000256" key="6">
    <source>
        <dbReference type="ARBA" id="ARBA00022692"/>
    </source>
</evidence>
<evidence type="ECO:0000256" key="9">
    <source>
        <dbReference type="ARBA" id="ARBA00022741"/>
    </source>
</evidence>
<dbReference type="Gene3D" id="3.30.200.20">
    <property type="entry name" value="Phosphorylase Kinase, domain 1"/>
    <property type="match status" value="1"/>
</dbReference>